<keyword evidence="2" id="KW-1003">Cell membrane</keyword>
<comment type="subcellular location">
    <subcellularLocation>
        <location evidence="1">Cell membrane</location>
    </subcellularLocation>
</comment>
<dbReference type="GO" id="GO:0005886">
    <property type="term" value="C:plasma membrane"/>
    <property type="evidence" value="ECO:0007669"/>
    <property type="project" value="UniProtKB-SubCell"/>
</dbReference>
<dbReference type="GO" id="GO:0047360">
    <property type="term" value="F:undecaprenyl-phosphate galactose phosphotransferase activity"/>
    <property type="evidence" value="ECO:0007669"/>
    <property type="project" value="UniProtKB-EC"/>
</dbReference>
<evidence type="ECO:0000256" key="5">
    <source>
        <dbReference type="ARBA" id="ARBA00022989"/>
    </source>
</evidence>
<dbReference type="EMBL" id="FPHL01000011">
    <property type="protein sequence ID" value="SFV55688.1"/>
    <property type="molecule type" value="Genomic_DNA"/>
</dbReference>
<reference evidence="9" key="1">
    <citation type="submission" date="2016-10" db="EMBL/GenBank/DDBJ databases">
        <authorList>
            <person name="de Groot N.N."/>
        </authorList>
    </citation>
    <scope>NUCLEOTIDE SEQUENCE</scope>
</reference>
<dbReference type="InterPro" id="IPR003362">
    <property type="entry name" value="Bact_transf"/>
</dbReference>
<feature type="transmembrane region" description="Helical" evidence="7">
    <location>
        <begin position="102"/>
        <end position="121"/>
    </location>
</feature>
<dbReference type="Pfam" id="PF02397">
    <property type="entry name" value="Bac_transf"/>
    <property type="match status" value="1"/>
</dbReference>
<feature type="transmembrane region" description="Helical" evidence="7">
    <location>
        <begin position="242"/>
        <end position="264"/>
    </location>
</feature>
<gene>
    <name evidence="9" type="ORF">MNB_SV-10-285</name>
</gene>
<evidence type="ECO:0000256" key="6">
    <source>
        <dbReference type="ARBA" id="ARBA00023136"/>
    </source>
</evidence>
<evidence type="ECO:0000256" key="2">
    <source>
        <dbReference type="ARBA" id="ARBA00022475"/>
    </source>
</evidence>
<name>A0A1W1BQ43_9ZZZZ</name>
<organism evidence="9">
    <name type="scientific">hydrothermal vent metagenome</name>
    <dbReference type="NCBI Taxonomy" id="652676"/>
    <lineage>
        <taxon>unclassified sequences</taxon>
        <taxon>metagenomes</taxon>
        <taxon>ecological metagenomes</taxon>
    </lineage>
</organism>
<evidence type="ECO:0000256" key="4">
    <source>
        <dbReference type="ARBA" id="ARBA00022692"/>
    </source>
</evidence>
<evidence type="ECO:0000313" key="9">
    <source>
        <dbReference type="EMBL" id="SFV55688.1"/>
    </source>
</evidence>
<feature type="transmembrane region" description="Helical" evidence="7">
    <location>
        <begin position="46"/>
        <end position="65"/>
    </location>
</feature>
<protein>
    <submittedName>
        <fullName evidence="9">Undecaprenyl-phosphate galactose phosphotransferase</fullName>
        <ecNumber evidence="9">2.7.8.6</ecNumber>
    </submittedName>
</protein>
<accession>A0A1W1BQ43</accession>
<dbReference type="PANTHER" id="PTHR30576:SF4">
    <property type="entry name" value="UNDECAPRENYL-PHOSPHATE GALACTOSE PHOSPHOTRANSFERASE"/>
    <property type="match status" value="1"/>
</dbReference>
<evidence type="ECO:0000256" key="7">
    <source>
        <dbReference type="SAM" id="Phobius"/>
    </source>
</evidence>
<keyword evidence="3 9" id="KW-0808">Transferase</keyword>
<proteinExistence type="predicted"/>
<feature type="transmembrane region" description="Helical" evidence="7">
    <location>
        <begin position="77"/>
        <end position="96"/>
    </location>
</feature>
<evidence type="ECO:0000256" key="3">
    <source>
        <dbReference type="ARBA" id="ARBA00022679"/>
    </source>
</evidence>
<feature type="transmembrane region" description="Helical" evidence="7">
    <location>
        <begin position="7"/>
        <end position="26"/>
    </location>
</feature>
<dbReference type="PANTHER" id="PTHR30576">
    <property type="entry name" value="COLANIC BIOSYNTHESIS UDP-GLUCOSE LIPID CARRIER TRANSFERASE"/>
    <property type="match status" value="1"/>
</dbReference>
<dbReference type="AlphaFoldDB" id="A0A1W1BQ43"/>
<feature type="domain" description="Bacterial sugar transferase" evidence="8">
    <location>
        <begin position="240"/>
        <end position="432"/>
    </location>
</feature>
<evidence type="ECO:0000259" key="8">
    <source>
        <dbReference type="Pfam" id="PF02397"/>
    </source>
</evidence>
<dbReference type="EC" id="2.7.8.6" evidence="9"/>
<evidence type="ECO:0000256" key="1">
    <source>
        <dbReference type="ARBA" id="ARBA00004236"/>
    </source>
</evidence>
<keyword evidence="4 7" id="KW-0812">Transmembrane</keyword>
<keyword evidence="6 7" id="KW-0472">Membrane</keyword>
<sequence length="438" mass="51561">MKEVISRFIFILFDIVSIVLAVYIAYLVRGSLELSHPHTFPLSEYIFFYPIYIIPILLFTYEGIYTYRYDFWHESRIVLKVIFFSAILIFAYLAMTKSAEDYSRLVIGFSFVLMSLFIPLSKNISKKILHKLGLWQKKAKIYGDDPFLTSEIYGNPYLGYIEPKKGEEPATVFVNSRKSDLPTLKKIISQEIKQREEVIFIPLMDDYDLTHSHIYDLSNTRTNLIVFQNRLKSRYRTLFKNISDFMLSLAIFPFLIPIMLVIAYKIKRGNPHEKILFKQKRLGKNGKPFSCYKFQTMYENSDTLLEQYLKAHPEEVTYYDMYHKYRNDPRVTKAGHFLRRTSLDELPQIFNVFRGDMSFIGPRPYMLSEKKDIGEEIGTILSVKPGITGLWQVSGRSDVDFDSRVKLDVWYIRNWNLWMDMVILFKTLKTVLIRDGAS</sequence>
<keyword evidence="5 7" id="KW-1133">Transmembrane helix</keyword>